<dbReference type="AlphaFoldDB" id="A0AA39JKD5"/>
<evidence type="ECO:0000313" key="1">
    <source>
        <dbReference type="EMBL" id="KAK0443832.1"/>
    </source>
</evidence>
<sequence length="109" mass="11824">MFYQPGVYSHRLPWIPNISAIVRAYADEKVQRDPSPIIYGQTESDALLKGYGAKEAAGNIMVEIKLPACHNASLSKGSIAAVSFAVYCLEKVVISLFLVSPLGLEAVRV</sequence>
<name>A0AA39JKD5_9AGAR</name>
<gene>
    <name evidence="1" type="ORF">EV421DRAFT_513746</name>
</gene>
<comment type="caution">
    <text evidence="1">The sequence shown here is derived from an EMBL/GenBank/DDBJ whole genome shotgun (WGS) entry which is preliminary data.</text>
</comment>
<reference evidence="1" key="1">
    <citation type="submission" date="2023-06" db="EMBL/GenBank/DDBJ databases">
        <authorList>
            <consortium name="Lawrence Berkeley National Laboratory"/>
            <person name="Ahrendt S."/>
            <person name="Sahu N."/>
            <person name="Indic B."/>
            <person name="Wong-Bajracharya J."/>
            <person name="Merenyi Z."/>
            <person name="Ke H.-M."/>
            <person name="Monk M."/>
            <person name="Kocsube S."/>
            <person name="Drula E."/>
            <person name="Lipzen A."/>
            <person name="Balint B."/>
            <person name="Henrissat B."/>
            <person name="Andreopoulos B."/>
            <person name="Martin F.M."/>
            <person name="Harder C.B."/>
            <person name="Rigling D."/>
            <person name="Ford K.L."/>
            <person name="Foster G.D."/>
            <person name="Pangilinan J."/>
            <person name="Papanicolaou A."/>
            <person name="Barry K."/>
            <person name="LaButti K."/>
            <person name="Viragh M."/>
            <person name="Koriabine M."/>
            <person name="Yan M."/>
            <person name="Riley R."/>
            <person name="Champramary S."/>
            <person name="Plett K.L."/>
            <person name="Tsai I.J."/>
            <person name="Slot J."/>
            <person name="Sipos G."/>
            <person name="Plett J."/>
            <person name="Nagy L.G."/>
            <person name="Grigoriev I.V."/>
        </authorList>
    </citation>
    <scope>NUCLEOTIDE SEQUENCE</scope>
    <source>
        <strain evidence="1">FPL87.14</strain>
    </source>
</reference>
<dbReference type="Proteomes" id="UP001175226">
    <property type="component" value="Unassembled WGS sequence"/>
</dbReference>
<accession>A0AA39JKD5</accession>
<dbReference type="EMBL" id="JAUEPT010000021">
    <property type="protein sequence ID" value="KAK0443832.1"/>
    <property type="molecule type" value="Genomic_DNA"/>
</dbReference>
<organism evidence="1 2">
    <name type="scientific">Armillaria borealis</name>
    <dbReference type="NCBI Taxonomy" id="47425"/>
    <lineage>
        <taxon>Eukaryota</taxon>
        <taxon>Fungi</taxon>
        <taxon>Dikarya</taxon>
        <taxon>Basidiomycota</taxon>
        <taxon>Agaricomycotina</taxon>
        <taxon>Agaricomycetes</taxon>
        <taxon>Agaricomycetidae</taxon>
        <taxon>Agaricales</taxon>
        <taxon>Marasmiineae</taxon>
        <taxon>Physalacriaceae</taxon>
        <taxon>Armillaria</taxon>
    </lineage>
</organism>
<keyword evidence="2" id="KW-1185">Reference proteome</keyword>
<evidence type="ECO:0000313" key="2">
    <source>
        <dbReference type="Proteomes" id="UP001175226"/>
    </source>
</evidence>
<protein>
    <submittedName>
        <fullName evidence="1">Uncharacterized protein</fullName>
    </submittedName>
</protein>
<proteinExistence type="predicted"/>